<proteinExistence type="predicted"/>
<reference evidence="1 2" key="1">
    <citation type="submission" date="2017-10" db="EMBL/GenBank/DDBJ databases">
        <title>Antibacterial composition for extension of chilled fish shelf life and decreasing of risk of food-borne infections, bacteriophage strains for its preparation.</title>
        <authorList>
            <person name="Zulkarneev E.R."/>
            <person name="Aleshkin A.V."/>
            <person name="Rubalsky O.V."/>
            <person name="Kiseleva I.A."/>
            <person name="Rubalskii E.O."/>
            <person name="Lebedev S.N."/>
        </authorList>
    </citation>
    <scope>NUCLEOTIDE SEQUENCE [LARGE SCALE GENOMIC DNA]</scope>
</reference>
<dbReference type="Proteomes" id="UP000240395">
    <property type="component" value="Segment"/>
</dbReference>
<sequence length="76" mass="8921">MNIKDEDQHVDTTLGEKSVIRVKLFDHNHHGRKYDLLEIESICDGEKPAEMRLLKIEAEFLRNFLNKILPEMKGTE</sequence>
<dbReference type="EMBL" id="MG250484">
    <property type="protein sequence ID" value="AUE22978.1"/>
    <property type="molecule type" value="Genomic_DNA"/>
</dbReference>
<name>A0A2H4YFM9_9CAUD</name>
<organism evidence="1 2">
    <name type="scientific">Citrobacter phage CF1 ERZ-2017</name>
    <dbReference type="NCBI Taxonomy" id="2267236"/>
    <lineage>
        <taxon>Viruses</taxon>
        <taxon>Duplodnaviria</taxon>
        <taxon>Heunggongvirae</taxon>
        <taxon>Uroviricota</taxon>
        <taxon>Caudoviricetes</taxon>
        <taxon>Pantevenvirales</taxon>
        <taxon>Straboviridae</taxon>
        <taxon>Tevenvirinae</taxon>
        <taxon>Moonvirus</taxon>
        <taxon>Moonvirus cf1</taxon>
    </lineage>
</organism>
<accession>A0A2H4YFM9</accession>
<evidence type="ECO:0000313" key="2">
    <source>
        <dbReference type="Proteomes" id="UP000240395"/>
    </source>
</evidence>
<keyword evidence="2" id="KW-1185">Reference proteome</keyword>
<evidence type="ECO:0000313" key="1">
    <source>
        <dbReference type="EMBL" id="AUE22978.1"/>
    </source>
</evidence>
<protein>
    <submittedName>
        <fullName evidence="1">Uncharacterized protein</fullName>
    </submittedName>
</protein>
<gene>
    <name evidence="1" type="ORF">Cf1_00105</name>
</gene>